<dbReference type="SUPFAM" id="SSF55874">
    <property type="entry name" value="ATPase domain of HSP90 chaperone/DNA topoisomerase II/histidine kinase"/>
    <property type="match status" value="1"/>
</dbReference>
<reference evidence="20 21" key="1">
    <citation type="journal article" date="2018" name="Mar. Genomics">
        <title>Complete genome sequence of Marinifilaceae bacterium strain SPP2, isolated from the Antarctic marine sediment.</title>
        <authorList>
            <person name="Watanabe M."/>
            <person name="Kojima H."/>
            <person name="Fukui M."/>
        </authorList>
    </citation>
    <scope>NUCLEOTIDE SEQUENCE [LARGE SCALE GENOMIC DNA]</scope>
    <source>
        <strain evidence="20 21">SPP2</strain>
    </source>
</reference>
<keyword evidence="8" id="KW-0547">Nucleotide-binding</keyword>
<evidence type="ECO:0000256" key="8">
    <source>
        <dbReference type="ARBA" id="ARBA00022741"/>
    </source>
</evidence>
<dbReference type="GO" id="GO:0000155">
    <property type="term" value="F:phosphorelay sensor kinase activity"/>
    <property type="evidence" value="ECO:0007669"/>
    <property type="project" value="InterPro"/>
</dbReference>
<dbReference type="Pfam" id="PF00512">
    <property type="entry name" value="HisKA"/>
    <property type="match status" value="1"/>
</dbReference>
<dbReference type="CDD" id="cd00082">
    <property type="entry name" value="HisKA"/>
    <property type="match status" value="1"/>
</dbReference>
<keyword evidence="5 16" id="KW-0597">Phosphoprotein</keyword>
<feature type="domain" description="Histidine kinase" evidence="18">
    <location>
        <begin position="451"/>
        <end position="672"/>
    </location>
</feature>
<keyword evidence="13 17" id="KW-0472">Membrane</keyword>
<name>A0A1Y1CL99_9BACT</name>
<dbReference type="PROSITE" id="PS50109">
    <property type="entry name" value="HIS_KIN"/>
    <property type="match status" value="1"/>
</dbReference>
<gene>
    <name evidence="20" type="ORF">ALGA_2884</name>
</gene>
<dbReference type="Gene3D" id="3.30.450.20">
    <property type="entry name" value="PAS domain"/>
    <property type="match status" value="2"/>
</dbReference>
<dbReference type="FunFam" id="1.10.287.130:FF:000002">
    <property type="entry name" value="Two-component osmosensing histidine kinase"/>
    <property type="match status" value="1"/>
</dbReference>
<dbReference type="InterPro" id="IPR004358">
    <property type="entry name" value="Sig_transdc_His_kin-like_C"/>
</dbReference>
<dbReference type="PRINTS" id="PR00344">
    <property type="entry name" value="BCTRLSENSOR"/>
</dbReference>
<evidence type="ECO:0000313" key="21">
    <source>
        <dbReference type="Proteomes" id="UP000218267"/>
    </source>
</evidence>
<evidence type="ECO:0000259" key="19">
    <source>
        <dbReference type="PROSITE" id="PS50110"/>
    </source>
</evidence>
<comment type="subcellular location">
    <subcellularLocation>
        <location evidence="2">Cell membrane</location>
        <topology evidence="2">Multi-pass membrane protein</topology>
    </subcellularLocation>
</comment>
<evidence type="ECO:0000256" key="2">
    <source>
        <dbReference type="ARBA" id="ARBA00004651"/>
    </source>
</evidence>
<evidence type="ECO:0000256" key="6">
    <source>
        <dbReference type="ARBA" id="ARBA00022679"/>
    </source>
</evidence>
<evidence type="ECO:0000256" key="4">
    <source>
        <dbReference type="ARBA" id="ARBA00022475"/>
    </source>
</evidence>
<dbReference type="InterPro" id="IPR036097">
    <property type="entry name" value="HisK_dim/P_sf"/>
</dbReference>
<dbReference type="AlphaFoldDB" id="A0A1Y1CL99"/>
<dbReference type="PANTHER" id="PTHR45339">
    <property type="entry name" value="HYBRID SIGNAL TRANSDUCTION HISTIDINE KINASE J"/>
    <property type="match status" value="1"/>
</dbReference>
<dbReference type="InterPro" id="IPR001789">
    <property type="entry name" value="Sig_transdc_resp-reg_receiver"/>
</dbReference>
<evidence type="ECO:0000256" key="7">
    <source>
        <dbReference type="ARBA" id="ARBA00022692"/>
    </source>
</evidence>
<evidence type="ECO:0000256" key="13">
    <source>
        <dbReference type="ARBA" id="ARBA00023136"/>
    </source>
</evidence>
<evidence type="ECO:0000256" key="5">
    <source>
        <dbReference type="ARBA" id="ARBA00022553"/>
    </source>
</evidence>
<dbReference type="Proteomes" id="UP000218267">
    <property type="component" value="Chromosome"/>
</dbReference>
<sequence>MNFKPLQDKQNNLSINRAYFLLFLVLTVTFLVGIGGIWIYKEVSNFTSESEALRIKSIAQQKKLLISKTDECTDFINYQNNQAESRIKNRLKNLVNQADAIASNIYQQNKGKISDKEIKLRIKQAISPLRFANSRGYVFINTITGVGVLYPYSKVNEGRNLINLQDLNKNYLIKNEINLMKFQNEAYTKYENTKKVKNKFNAYTKVSFIKKFTPYNWYFGSYAFLDDLQDENQKEALNRISQITVGEDNYYFVYKKDGTCLFHRDSASIGKNYRDYKNIHRRKNVESFLSHAEIEKEGFVEYEDPSSDKGTKISYITTIDDWDWVIGAGIYTKEIDENIAIASTELRETVFNYIYQIIILIGIAILIFYFTSKFISKKMNRNFVSFNNFFRKASTQSFKINPDDLYFPEFREMSKTINKMIDIRSQKENELQIAKEHAEESDRLKSSFLANMSHEIRTPMNAIIGFSELLQQDDLPMETRKQFFSHISNSGNSLLNLINDIIDFSKIESGELKISKTIFNLNQLFEELHQTFKKIKTGKGKDHINLQFSKGLSDEQSIIYTDPYRLKQIITNLVENSLKFTEKGSIVVSYQLNEDEIIFSVKDTGIGISKDKQDVIFNRFRQADDSHARKYGGTGLGLSISKKLTKLLNGKLWLESTVDVGSSFFISIPYQKDKTPRPNNTSLSDDLSSKKKLTGKKILIVDDYKVNLTLLEKMLKTTGIEIIIAKTGEMAIDHCTKSHFDLILLDLQMPNLNGYDTLKLIKKDRPDTKIIAQTAYAKANEREQVLKSGFDGYIAKPIIKQELIEIIHKMI</sequence>
<dbReference type="CDD" id="cd18774">
    <property type="entry name" value="PDC2_HK_sensor"/>
    <property type="match status" value="1"/>
</dbReference>
<keyword evidence="9" id="KW-0418">Kinase</keyword>
<dbReference type="SUPFAM" id="SSF47384">
    <property type="entry name" value="Homodimeric domain of signal transducing histidine kinase"/>
    <property type="match status" value="1"/>
</dbReference>
<evidence type="ECO:0000256" key="12">
    <source>
        <dbReference type="ARBA" id="ARBA00023012"/>
    </source>
</evidence>
<dbReference type="PANTHER" id="PTHR45339:SF1">
    <property type="entry name" value="HYBRID SIGNAL TRANSDUCTION HISTIDINE KINASE J"/>
    <property type="match status" value="1"/>
</dbReference>
<dbReference type="CDD" id="cd16922">
    <property type="entry name" value="HATPase_EvgS-ArcB-TorS-like"/>
    <property type="match status" value="1"/>
</dbReference>
<dbReference type="OrthoDB" id="9796457at2"/>
<evidence type="ECO:0000256" key="17">
    <source>
        <dbReference type="SAM" id="Phobius"/>
    </source>
</evidence>
<dbReference type="SMART" id="SM00388">
    <property type="entry name" value="HisKA"/>
    <property type="match status" value="1"/>
</dbReference>
<evidence type="ECO:0000256" key="16">
    <source>
        <dbReference type="PROSITE-ProRule" id="PRU00169"/>
    </source>
</evidence>
<evidence type="ECO:0000256" key="15">
    <source>
        <dbReference type="ARBA" id="ARBA00068150"/>
    </source>
</evidence>
<keyword evidence="6" id="KW-0808">Transferase</keyword>
<reference evidence="21" key="2">
    <citation type="journal article" date="2020" name="Antonie Van Leeuwenhoek">
        <title>Labilibaculum antarcticum sp. nov., a novel facultative anaerobic, psychrotorelant bacterium isolated from marine sediment of Antarctica.</title>
        <authorList>
            <person name="Watanabe M."/>
            <person name="Kojima H."/>
            <person name="Fukui M."/>
        </authorList>
    </citation>
    <scope>NUCLEOTIDE SEQUENCE [LARGE SCALE GENOMIC DNA]</scope>
    <source>
        <strain evidence="21">SPP2</strain>
    </source>
</reference>
<dbReference type="InterPro" id="IPR036890">
    <property type="entry name" value="HATPase_C_sf"/>
</dbReference>
<feature type="transmembrane region" description="Helical" evidence="17">
    <location>
        <begin position="20"/>
        <end position="40"/>
    </location>
</feature>
<feature type="modified residue" description="4-aspartylphosphate" evidence="16">
    <location>
        <position position="746"/>
    </location>
</feature>
<dbReference type="InterPro" id="IPR003661">
    <property type="entry name" value="HisK_dim/P_dom"/>
</dbReference>
<dbReference type="Pfam" id="PF02518">
    <property type="entry name" value="HATPase_c"/>
    <property type="match status" value="1"/>
</dbReference>
<dbReference type="Pfam" id="PF08269">
    <property type="entry name" value="dCache_2"/>
    <property type="match status" value="1"/>
</dbReference>
<dbReference type="InterPro" id="IPR005467">
    <property type="entry name" value="His_kinase_dom"/>
</dbReference>
<dbReference type="Gene3D" id="3.30.565.10">
    <property type="entry name" value="Histidine kinase-like ATPase, C-terminal domain"/>
    <property type="match status" value="1"/>
</dbReference>
<dbReference type="GO" id="GO:0005524">
    <property type="term" value="F:ATP binding"/>
    <property type="evidence" value="ECO:0007669"/>
    <property type="project" value="UniProtKB-KW"/>
</dbReference>
<evidence type="ECO:0000256" key="11">
    <source>
        <dbReference type="ARBA" id="ARBA00022989"/>
    </source>
</evidence>
<evidence type="ECO:0000256" key="3">
    <source>
        <dbReference type="ARBA" id="ARBA00012438"/>
    </source>
</evidence>
<feature type="transmembrane region" description="Helical" evidence="17">
    <location>
        <begin position="353"/>
        <end position="371"/>
    </location>
</feature>
<dbReference type="InterPro" id="IPR011006">
    <property type="entry name" value="CheY-like_superfamily"/>
</dbReference>
<dbReference type="FunFam" id="3.30.565.10:FF:000010">
    <property type="entry name" value="Sensor histidine kinase RcsC"/>
    <property type="match status" value="1"/>
</dbReference>
<keyword evidence="21" id="KW-1185">Reference proteome</keyword>
<dbReference type="SMART" id="SM00387">
    <property type="entry name" value="HATPase_c"/>
    <property type="match status" value="1"/>
</dbReference>
<dbReference type="Pfam" id="PF00072">
    <property type="entry name" value="Response_reg"/>
    <property type="match status" value="1"/>
</dbReference>
<dbReference type="InterPro" id="IPR033480">
    <property type="entry name" value="sCache_2"/>
</dbReference>
<organism evidence="20 21">
    <name type="scientific">Labilibaculum antarcticum</name>
    <dbReference type="NCBI Taxonomy" id="1717717"/>
    <lineage>
        <taxon>Bacteria</taxon>
        <taxon>Pseudomonadati</taxon>
        <taxon>Bacteroidota</taxon>
        <taxon>Bacteroidia</taxon>
        <taxon>Marinilabiliales</taxon>
        <taxon>Marinifilaceae</taxon>
        <taxon>Labilibaculum</taxon>
    </lineage>
</organism>
<evidence type="ECO:0000256" key="14">
    <source>
        <dbReference type="ARBA" id="ARBA00064003"/>
    </source>
</evidence>
<dbReference type="Gene3D" id="3.40.50.2300">
    <property type="match status" value="1"/>
</dbReference>
<dbReference type="InterPro" id="IPR004010">
    <property type="entry name" value="Double_Cache_2"/>
</dbReference>
<protein>
    <recommendedName>
        <fullName evidence="15">Sensory/regulatory protein RpfC</fullName>
        <ecNumber evidence="3">2.7.13.3</ecNumber>
    </recommendedName>
</protein>
<dbReference type="PROSITE" id="PS50110">
    <property type="entry name" value="RESPONSE_REGULATORY"/>
    <property type="match status" value="1"/>
</dbReference>
<dbReference type="CDD" id="cd17546">
    <property type="entry name" value="REC_hyHK_CKI1_RcsC-like"/>
    <property type="match status" value="1"/>
</dbReference>
<dbReference type="RefSeq" id="WP_096430264.1">
    <property type="nucleotide sequence ID" value="NZ_AP018042.1"/>
</dbReference>
<dbReference type="KEGG" id="mbas:ALGA_2884"/>
<dbReference type="EC" id="2.7.13.3" evidence="3"/>
<keyword evidence="12" id="KW-0902">Two-component regulatory system</keyword>
<evidence type="ECO:0000256" key="9">
    <source>
        <dbReference type="ARBA" id="ARBA00022777"/>
    </source>
</evidence>
<evidence type="ECO:0000256" key="1">
    <source>
        <dbReference type="ARBA" id="ARBA00000085"/>
    </source>
</evidence>
<dbReference type="SMART" id="SM01049">
    <property type="entry name" value="Cache_2"/>
    <property type="match status" value="2"/>
</dbReference>
<keyword evidence="7 17" id="KW-0812">Transmembrane</keyword>
<evidence type="ECO:0000313" key="20">
    <source>
        <dbReference type="EMBL" id="BAX81189.1"/>
    </source>
</evidence>
<evidence type="ECO:0000256" key="10">
    <source>
        <dbReference type="ARBA" id="ARBA00022840"/>
    </source>
</evidence>
<comment type="catalytic activity">
    <reaction evidence="1">
        <text>ATP + protein L-histidine = ADP + protein N-phospho-L-histidine.</text>
        <dbReference type="EC" id="2.7.13.3"/>
    </reaction>
</comment>
<dbReference type="InterPro" id="IPR003594">
    <property type="entry name" value="HATPase_dom"/>
</dbReference>
<comment type="subunit">
    <text evidence="14">At low DSF concentrations, interacts with RpfF.</text>
</comment>
<accession>A0A1Y1CL99</accession>
<dbReference type="EMBL" id="AP018042">
    <property type="protein sequence ID" value="BAX81189.1"/>
    <property type="molecule type" value="Genomic_DNA"/>
</dbReference>
<dbReference type="Gene3D" id="1.10.287.130">
    <property type="match status" value="1"/>
</dbReference>
<keyword evidence="11 17" id="KW-1133">Transmembrane helix</keyword>
<dbReference type="GO" id="GO:0005886">
    <property type="term" value="C:plasma membrane"/>
    <property type="evidence" value="ECO:0007669"/>
    <property type="project" value="UniProtKB-SubCell"/>
</dbReference>
<proteinExistence type="predicted"/>
<dbReference type="SMART" id="SM00448">
    <property type="entry name" value="REC"/>
    <property type="match status" value="1"/>
</dbReference>
<dbReference type="SUPFAM" id="SSF52172">
    <property type="entry name" value="CheY-like"/>
    <property type="match status" value="1"/>
</dbReference>
<feature type="domain" description="Response regulatory" evidence="19">
    <location>
        <begin position="697"/>
        <end position="811"/>
    </location>
</feature>
<keyword evidence="4" id="KW-1003">Cell membrane</keyword>
<evidence type="ECO:0000259" key="18">
    <source>
        <dbReference type="PROSITE" id="PS50109"/>
    </source>
</evidence>
<keyword evidence="10" id="KW-0067">ATP-binding</keyword>